<dbReference type="RefSeq" id="WP_189493882.1">
    <property type="nucleotide sequence ID" value="NZ_BMZG01000015.1"/>
</dbReference>
<comment type="caution">
    <text evidence="1">The sequence shown here is derived from an EMBL/GenBank/DDBJ whole genome shotgun (WGS) entry which is preliminary data.</text>
</comment>
<evidence type="ECO:0000313" key="2">
    <source>
        <dbReference type="Proteomes" id="UP000614287"/>
    </source>
</evidence>
<dbReference type="EMBL" id="BMZG01000015">
    <property type="protein sequence ID" value="GHA79454.1"/>
    <property type="molecule type" value="Genomic_DNA"/>
</dbReference>
<proteinExistence type="predicted"/>
<dbReference type="Proteomes" id="UP000614287">
    <property type="component" value="Unassembled WGS sequence"/>
</dbReference>
<organism evidence="1 2">
    <name type="scientific">Formosimonas limnophila</name>
    <dbReference type="NCBI Taxonomy" id="1384487"/>
    <lineage>
        <taxon>Bacteria</taxon>
        <taxon>Pseudomonadati</taxon>
        <taxon>Pseudomonadota</taxon>
        <taxon>Betaproteobacteria</taxon>
        <taxon>Burkholderiales</taxon>
        <taxon>Burkholderiaceae</taxon>
        <taxon>Formosimonas</taxon>
    </lineage>
</organism>
<dbReference type="Gene3D" id="3.30.50.20">
    <property type="entry name" value="prophage-derive protein ybcO"/>
    <property type="match status" value="1"/>
</dbReference>
<keyword evidence="2" id="KW-1185">Reference proteome</keyword>
<dbReference type="AlphaFoldDB" id="A0A8J3CP22"/>
<accession>A0A8J3CP22</accession>
<evidence type="ECO:0000313" key="1">
    <source>
        <dbReference type="EMBL" id="GHA79454.1"/>
    </source>
</evidence>
<evidence type="ECO:0008006" key="3">
    <source>
        <dbReference type="Google" id="ProtNLM"/>
    </source>
</evidence>
<name>A0A8J3CP22_9BURK</name>
<reference evidence="1" key="2">
    <citation type="submission" date="2020-09" db="EMBL/GenBank/DDBJ databases">
        <authorList>
            <person name="Sun Q."/>
            <person name="Kim S."/>
        </authorList>
    </citation>
    <scope>NUCLEOTIDE SEQUENCE</scope>
    <source>
        <strain evidence="1">KCTC 32501</strain>
    </source>
</reference>
<sequence length="98" mass="11158">MSHYRNEKLRRAVASLPCQAEDCGIEGQTQASHSNQLRDGKGMGIKAHDYRLAALCVACHQQIDQGRDLSRSERQERWDEAHRRTIGLLFERGLVVVK</sequence>
<gene>
    <name evidence="1" type="ORF">GCM10009007_20550</name>
</gene>
<reference evidence="1" key="1">
    <citation type="journal article" date="2014" name="Int. J. Syst. Evol. Microbiol.">
        <title>Complete genome sequence of Corynebacterium casei LMG S-19264T (=DSM 44701T), isolated from a smear-ripened cheese.</title>
        <authorList>
            <consortium name="US DOE Joint Genome Institute (JGI-PGF)"/>
            <person name="Walter F."/>
            <person name="Albersmeier A."/>
            <person name="Kalinowski J."/>
            <person name="Ruckert C."/>
        </authorList>
    </citation>
    <scope>NUCLEOTIDE SEQUENCE</scope>
    <source>
        <strain evidence="1">KCTC 32501</strain>
    </source>
</reference>
<protein>
    <recommendedName>
        <fullName evidence="3">DUF1364 domain-containing protein</fullName>
    </recommendedName>
</protein>